<dbReference type="AlphaFoldDB" id="D8LTA7"/>
<evidence type="ECO:0000313" key="7">
    <source>
        <dbReference type="EMBL" id="CBN77978.1"/>
    </source>
</evidence>
<accession>D8LTA7</accession>
<feature type="compositionally biased region" description="Low complexity" evidence="5">
    <location>
        <begin position="407"/>
        <end position="419"/>
    </location>
</feature>
<dbReference type="EMBL" id="FN649047">
    <property type="protein sequence ID" value="CBN77978.1"/>
    <property type="molecule type" value="Genomic_DNA"/>
</dbReference>
<evidence type="ECO:0000256" key="6">
    <source>
        <dbReference type="SAM" id="Phobius"/>
    </source>
</evidence>
<name>D8LTA7_ECTSI</name>
<evidence type="ECO:0000256" key="3">
    <source>
        <dbReference type="ARBA" id="ARBA00022989"/>
    </source>
</evidence>
<feature type="region of interest" description="Disordered" evidence="5">
    <location>
        <begin position="176"/>
        <end position="195"/>
    </location>
</feature>
<feature type="compositionally biased region" description="Gly residues" evidence="5">
    <location>
        <begin position="389"/>
        <end position="406"/>
    </location>
</feature>
<evidence type="ECO:0000256" key="4">
    <source>
        <dbReference type="ARBA" id="ARBA00023136"/>
    </source>
</evidence>
<comment type="subcellular location">
    <subcellularLocation>
        <location evidence="1">Membrane</location>
    </subcellularLocation>
</comment>
<feature type="compositionally biased region" description="Gly residues" evidence="5">
    <location>
        <begin position="311"/>
        <end position="328"/>
    </location>
</feature>
<dbReference type="GO" id="GO:0016020">
    <property type="term" value="C:membrane"/>
    <property type="evidence" value="ECO:0007669"/>
    <property type="project" value="UniProtKB-SubCell"/>
</dbReference>
<feature type="compositionally biased region" description="Gly residues" evidence="5">
    <location>
        <begin position="96"/>
        <end position="105"/>
    </location>
</feature>
<feature type="compositionally biased region" description="Basic and acidic residues" evidence="5">
    <location>
        <begin position="133"/>
        <end position="143"/>
    </location>
</feature>
<dbReference type="PANTHER" id="PTHR12953">
    <property type="entry name" value="MEMBRANE PROTEIN CH1 RELATED"/>
    <property type="match status" value="1"/>
</dbReference>
<feature type="region of interest" description="Disordered" evidence="5">
    <location>
        <begin position="45"/>
        <end position="145"/>
    </location>
</feature>
<dbReference type="GO" id="GO:0005737">
    <property type="term" value="C:cytoplasm"/>
    <property type="evidence" value="ECO:0007669"/>
    <property type="project" value="TreeGrafter"/>
</dbReference>
<feature type="region of interest" description="Disordered" evidence="5">
    <location>
        <begin position="210"/>
        <end position="518"/>
    </location>
</feature>
<dbReference type="InterPro" id="IPR045120">
    <property type="entry name" value="Suco/Slp1-like"/>
</dbReference>
<dbReference type="Proteomes" id="UP000002630">
    <property type="component" value="Linkage Group LG26"/>
</dbReference>
<proteinExistence type="predicted"/>
<dbReference type="PANTHER" id="PTHR12953:SF0">
    <property type="entry name" value="SUN DOMAIN-CONTAINING OSSIFICATION FACTOR"/>
    <property type="match status" value="1"/>
</dbReference>
<feature type="compositionally biased region" description="Gly residues" evidence="5">
    <location>
        <begin position="473"/>
        <end position="483"/>
    </location>
</feature>
<gene>
    <name evidence="7" type="ORF">Esi_0081_0076</name>
</gene>
<dbReference type="InParanoid" id="D8LTA7"/>
<feature type="transmembrane region" description="Helical" evidence="6">
    <location>
        <begin position="655"/>
        <end position="678"/>
    </location>
</feature>
<dbReference type="OrthoDB" id="10691060at2759"/>
<evidence type="ECO:0000256" key="1">
    <source>
        <dbReference type="ARBA" id="ARBA00004370"/>
    </source>
</evidence>
<evidence type="ECO:0000256" key="2">
    <source>
        <dbReference type="ARBA" id="ARBA00022692"/>
    </source>
</evidence>
<evidence type="ECO:0000256" key="5">
    <source>
        <dbReference type="SAM" id="MobiDB-lite"/>
    </source>
</evidence>
<sequence length="779" mass="75690">MVVPAPTATCVGPTGADGTCRGEVLAQKTAAGAGAAASLGAKVPTMGGAGVPAEGSPPQDGGRSGEVLRAAAADEGAHGGGVTTAGADQLDHPIGAGEGGAGGTGTEAAVQPANEEAASAAAAGHGGANDGAENEHLLPKDGAGDGSLAEGRVKASLSVGAVGEGEGVAAAVEGQEAGAGAGGAEEEPPPPRKGIIHSTMEAISKVVNRGEGVKPKEEDGAAGAAAVGDPDDGSGGCGGSSASLWSNDPVEGEAQVASSEPPGSATVLAGAATNSGSAQGDVDTAPKSDAGLAGAGGSEQLPAMGKPPSSNGGGVDGVHAASGGGAVGDSGSSTSGGREEKRETDGGGSPSDHAHAGGTVPRPPAEHVNSGATAAPADPASPADDYPGGSSGGGQQEGPAGAGAGAGAALEPANGEPPGTSNGSQQQREGSKTTIPAGGVGAAAAADADHAPPPVAAMAPPRETEADSLTQQQGGGGGDGGGRLPAATAQGHHHHDASAALGGDGGGGEVMEASSSSSPVVLVEETDVAVLSAAACLDTLSFSEFREEVLARTQQAQQSAGGGVAIGGQYESIFKTLMNKIKTLEINQSLFGLYIDDVHGCYQDVIAQMLQEQERARASRSQLLNTQAAHLAHIGDQWPAFQELQAKVVEVENRMLLSSLAWFTSLFCLVLMVCSCCFKTCRRYAFSDGGGGRSGGGGGGGRRRSRGRRGCCDSCSPSRGAQSMCSADVAATPAAKQVLHWRPNGGVSEDGVLSSPGVSSWEQAAAAERGRDERVVSGF</sequence>
<keyword evidence="2 6" id="KW-0812">Transmembrane</keyword>
<keyword evidence="4 6" id="KW-0472">Membrane</keyword>
<keyword evidence="8" id="KW-1185">Reference proteome</keyword>
<evidence type="ECO:0000313" key="8">
    <source>
        <dbReference type="Proteomes" id="UP000002630"/>
    </source>
</evidence>
<organism evidence="7 8">
    <name type="scientific">Ectocarpus siliculosus</name>
    <name type="common">Brown alga</name>
    <name type="synonym">Conferva siliculosa</name>
    <dbReference type="NCBI Taxonomy" id="2880"/>
    <lineage>
        <taxon>Eukaryota</taxon>
        <taxon>Sar</taxon>
        <taxon>Stramenopiles</taxon>
        <taxon>Ochrophyta</taxon>
        <taxon>PX clade</taxon>
        <taxon>Phaeophyceae</taxon>
        <taxon>Ectocarpales</taxon>
        <taxon>Ectocarpaceae</taxon>
        <taxon>Ectocarpus</taxon>
    </lineage>
</organism>
<protein>
    <submittedName>
        <fullName evidence="7">Uncharacterized protein</fullName>
    </submittedName>
</protein>
<dbReference type="EMBL" id="FN649751">
    <property type="protein sequence ID" value="CBN77978.1"/>
    <property type="molecule type" value="Genomic_DNA"/>
</dbReference>
<feature type="compositionally biased region" description="Low complexity" evidence="5">
    <location>
        <begin position="106"/>
        <end position="123"/>
    </location>
</feature>
<feature type="compositionally biased region" description="Low complexity" evidence="5">
    <location>
        <begin position="372"/>
        <end position="388"/>
    </location>
</feature>
<feature type="compositionally biased region" description="Polar residues" evidence="5">
    <location>
        <begin position="420"/>
        <end position="434"/>
    </location>
</feature>
<dbReference type="GO" id="GO:0034975">
    <property type="term" value="P:protein folding in endoplasmic reticulum"/>
    <property type="evidence" value="ECO:0007669"/>
    <property type="project" value="TreeGrafter"/>
</dbReference>
<reference evidence="7 8" key="1">
    <citation type="journal article" date="2010" name="Nature">
        <title>The Ectocarpus genome and the independent evolution of multicellularity in brown algae.</title>
        <authorList>
            <person name="Cock J.M."/>
            <person name="Sterck L."/>
            <person name="Rouze P."/>
            <person name="Scornet D."/>
            <person name="Allen A.E."/>
            <person name="Amoutzias G."/>
            <person name="Anthouard V."/>
            <person name="Artiguenave F."/>
            <person name="Aury J.M."/>
            <person name="Badger J.H."/>
            <person name="Beszteri B."/>
            <person name="Billiau K."/>
            <person name="Bonnet E."/>
            <person name="Bothwell J.H."/>
            <person name="Bowler C."/>
            <person name="Boyen C."/>
            <person name="Brownlee C."/>
            <person name="Carrano C.J."/>
            <person name="Charrier B."/>
            <person name="Cho G.Y."/>
            <person name="Coelho S.M."/>
            <person name="Collen J."/>
            <person name="Corre E."/>
            <person name="Da Silva C."/>
            <person name="Delage L."/>
            <person name="Delaroque N."/>
            <person name="Dittami S.M."/>
            <person name="Doulbeau S."/>
            <person name="Elias M."/>
            <person name="Farnham G."/>
            <person name="Gachon C.M."/>
            <person name="Gschloessl B."/>
            <person name="Heesch S."/>
            <person name="Jabbari K."/>
            <person name="Jubin C."/>
            <person name="Kawai H."/>
            <person name="Kimura K."/>
            <person name="Kloareg B."/>
            <person name="Kupper F.C."/>
            <person name="Lang D."/>
            <person name="Le Bail A."/>
            <person name="Leblanc C."/>
            <person name="Lerouge P."/>
            <person name="Lohr M."/>
            <person name="Lopez P.J."/>
            <person name="Martens C."/>
            <person name="Maumus F."/>
            <person name="Michel G."/>
            <person name="Miranda-Saavedra D."/>
            <person name="Morales J."/>
            <person name="Moreau H."/>
            <person name="Motomura T."/>
            <person name="Nagasato C."/>
            <person name="Napoli C.A."/>
            <person name="Nelson D.R."/>
            <person name="Nyvall-Collen P."/>
            <person name="Peters A.F."/>
            <person name="Pommier C."/>
            <person name="Potin P."/>
            <person name="Poulain J."/>
            <person name="Quesneville H."/>
            <person name="Read B."/>
            <person name="Rensing S.A."/>
            <person name="Ritter A."/>
            <person name="Rousvoal S."/>
            <person name="Samanta M."/>
            <person name="Samson G."/>
            <person name="Schroeder D.C."/>
            <person name="Segurens B."/>
            <person name="Strittmatter M."/>
            <person name="Tonon T."/>
            <person name="Tregear J.W."/>
            <person name="Valentin K."/>
            <person name="von Dassow P."/>
            <person name="Yamagishi T."/>
            <person name="Van de Peer Y."/>
            <person name="Wincker P."/>
        </authorList>
    </citation>
    <scope>NUCLEOTIDE SEQUENCE [LARGE SCALE GENOMIC DNA]</scope>
    <source>
        <strain evidence="8">Ec32 / CCAP1310/4</strain>
    </source>
</reference>
<keyword evidence="3 6" id="KW-1133">Transmembrane helix</keyword>